<evidence type="ECO:0000256" key="6">
    <source>
        <dbReference type="ARBA" id="ARBA00022968"/>
    </source>
</evidence>
<feature type="transmembrane region" description="Helical" evidence="24">
    <location>
        <begin position="38"/>
        <end position="58"/>
    </location>
</feature>
<keyword evidence="4" id="KW-0808">Transferase</keyword>
<reference evidence="26" key="2">
    <citation type="journal article" date="2014" name="Nat. Commun.">
        <title>The cavefish genome reveals candidate genes for eye loss.</title>
        <authorList>
            <person name="McGaugh S.E."/>
            <person name="Gross J.B."/>
            <person name="Aken B."/>
            <person name="Blin M."/>
            <person name="Borowsky R."/>
            <person name="Chalopin D."/>
            <person name="Hinaux H."/>
            <person name="Jeffery W.R."/>
            <person name="Keene A."/>
            <person name="Ma L."/>
            <person name="Minx P."/>
            <person name="Murphy D."/>
            <person name="O'Quin K.E."/>
            <person name="Retaux S."/>
            <person name="Rohner N."/>
            <person name="Searle S.M."/>
            <person name="Stahl B.A."/>
            <person name="Tabin C."/>
            <person name="Volff J.N."/>
            <person name="Yoshizawa M."/>
            <person name="Warren W.C."/>
        </authorList>
    </citation>
    <scope>NUCLEOTIDE SEQUENCE [LARGE SCALE GENOMIC DNA]</scope>
    <source>
        <strain evidence="26">female</strain>
    </source>
</reference>
<proteinExistence type="inferred from homology"/>
<dbReference type="GeneTree" id="ENSGT00940000157929"/>
<evidence type="ECO:0000256" key="11">
    <source>
        <dbReference type="ARBA" id="ARBA00023157"/>
    </source>
</evidence>
<evidence type="ECO:0000256" key="23">
    <source>
        <dbReference type="ARBA" id="ARBA00049539"/>
    </source>
</evidence>
<sequence length="357" mass="40861">MRNRGKDQDGRTERTDQSFTDRMRKPVSVCGVSVNRRFLIPLMVLGLISIVFLKVPLFNTNPKPVLIDVDPSHREFCDEARDIKHHSFPAPLYLYLLSLFISCNQIKLPSAAHHNHQFKLLIFTDIKTSGLEYTVYIFLIPRVRMLGNCFHGSLCSRLNSGPVRNFSRDVGNRTTFRMSYPEGTPKIWEDEDPELQFVAVIYKSVDFNWLHSVITGAGVSLWDKIFFWQKVPESIPVTPSKIRLLNPEIIRQTALDFLHYPKPKQRLWGWDQNIPTLGVSALNLATYLCDELSLAGFGYHLSQKDTPLHYYDNQPMTAMLKQGMHNVDQETAFLQRLVTEGGVSDLTGGIHCSFCSR</sequence>
<dbReference type="InterPro" id="IPR001675">
    <property type="entry name" value="Glyco_trans_29"/>
</dbReference>
<evidence type="ECO:0000256" key="15">
    <source>
        <dbReference type="ARBA" id="ARBA00041341"/>
    </source>
</evidence>
<dbReference type="Pfam" id="PF00777">
    <property type="entry name" value="Glyco_transf_29"/>
    <property type="match status" value="1"/>
</dbReference>
<comment type="subcellular location">
    <subcellularLocation>
        <location evidence="1">Golgi apparatus membrane</location>
        <topology evidence="1">Single-pass type II membrane protein</topology>
    </subcellularLocation>
</comment>
<accession>A0A3B1IKX2</accession>
<reference evidence="25" key="4">
    <citation type="submission" date="2025-09" db="UniProtKB">
        <authorList>
            <consortium name="Ensembl"/>
        </authorList>
    </citation>
    <scope>IDENTIFICATION</scope>
</reference>
<evidence type="ECO:0000256" key="22">
    <source>
        <dbReference type="ARBA" id="ARBA00048805"/>
    </source>
</evidence>
<comment type="catalytic activity">
    <reaction evidence="22">
        <text>ganglioside GA2 (d18:1(4E)/18:0) + CMP-N-acetyl-beta-neuraminate = ganglioside GM2 (d18:1(4E)/18:0) + CMP + H(+)</text>
        <dbReference type="Rhea" id="RHEA:41776"/>
        <dbReference type="ChEBI" id="CHEBI:15378"/>
        <dbReference type="ChEBI" id="CHEBI:57812"/>
        <dbReference type="ChEBI" id="CHEBI:60377"/>
        <dbReference type="ChEBI" id="CHEBI:78485"/>
        <dbReference type="ChEBI" id="CHEBI:78486"/>
    </reaction>
    <physiologicalReaction direction="left-to-right" evidence="22">
        <dbReference type="Rhea" id="RHEA:41777"/>
    </physiologicalReaction>
</comment>
<evidence type="ECO:0000313" key="26">
    <source>
        <dbReference type="Proteomes" id="UP000018467"/>
    </source>
</evidence>
<evidence type="ECO:0000256" key="20">
    <source>
        <dbReference type="ARBA" id="ARBA00045587"/>
    </source>
</evidence>
<dbReference type="AlphaFoldDB" id="A0A3B1IKX2"/>
<name>A0A3B1IKX2_ASTMX</name>
<dbReference type="PANTHER" id="PTHR13713">
    <property type="entry name" value="SIALYLTRANSFERASE"/>
    <property type="match status" value="1"/>
</dbReference>
<evidence type="ECO:0000256" key="19">
    <source>
        <dbReference type="ARBA" id="ARBA00043651"/>
    </source>
</evidence>
<keyword evidence="26" id="KW-1185">Reference proteome</keyword>
<evidence type="ECO:0000256" key="18">
    <source>
        <dbReference type="ARBA" id="ARBA00042545"/>
    </source>
</evidence>
<keyword evidence="6" id="KW-0735">Signal-anchor</keyword>
<evidence type="ECO:0000256" key="17">
    <source>
        <dbReference type="ARBA" id="ARBA00041976"/>
    </source>
</evidence>
<evidence type="ECO:0000256" key="24">
    <source>
        <dbReference type="SAM" id="Phobius"/>
    </source>
</evidence>
<evidence type="ECO:0000256" key="2">
    <source>
        <dbReference type="ARBA" id="ARBA00006003"/>
    </source>
</evidence>
<keyword evidence="3" id="KW-0328">Glycosyltransferase</keyword>
<dbReference type="InterPro" id="IPR038578">
    <property type="entry name" value="GT29-like_sf"/>
</dbReference>
<evidence type="ECO:0000256" key="8">
    <source>
        <dbReference type="ARBA" id="ARBA00023034"/>
    </source>
</evidence>
<evidence type="ECO:0000256" key="3">
    <source>
        <dbReference type="ARBA" id="ARBA00022676"/>
    </source>
</evidence>
<keyword evidence="9" id="KW-0443">Lipid metabolism</keyword>
<keyword evidence="5 24" id="KW-0812">Transmembrane</keyword>
<dbReference type="EC" id="2.4.3.9" evidence="13"/>
<evidence type="ECO:0000256" key="12">
    <source>
        <dbReference type="ARBA" id="ARBA00023180"/>
    </source>
</evidence>
<comment type="catalytic activity">
    <reaction evidence="21">
        <text>a beta-D-Gal-(1&lt;-&gt;1')-ceramide + CMP-N-acetyl-beta-neuraminate = N-acetyl-alpha-neuraminosyl-(2-&gt;3)-beta-D-galactosyl-(1&lt;-&gt;1')-ceramide + CMP + H(+)</text>
        <dbReference type="Rhea" id="RHEA:41780"/>
        <dbReference type="ChEBI" id="CHEBI:15378"/>
        <dbReference type="ChEBI" id="CHEBI:57812"/>
        <dbReference type="ChEBI" id="CHEBI:60377"/>
        <dbReference type="ChEBI" id="CHEBI:82643"/>
        <dbReference type="ChEBI" id="CHEBI:143593"/>
    </reaction>
    <physiologicalReaction direction="left-to-right" evidence="21">
        <dbReference type="Rhea" id="RHEA:41781"/>
    </physiologicalReaction>
</comment>
<organism evidence="25 26">
    <name type="scientific">Astyanax mexicanus</name>
    <name type="common">Blind cave fish</name>
    <name type="synonym">Astyanax fasciatus mexicanus</name>
    <dbReference type="NCBI Taxonomy" id="7994"/>
    <lineage>
        <taxon>Eukaryota</taxon>
        <taxon>Metazoa</taxon>
        <taxon>Chordata</taxon>
        <taxon>Craniata</taxon>
        <taxon>Vertebrata</taxon>
        <taxon>Euteleostomi</taxon>
        <taxon>Actinopterygii</taxon>
        <taxon>Neopterygii</taxon>
        <taxon>Teleostei</taxon>
        <taxon>Ostariophysi</taxon>
        <taxon>Characiformes</taxon>
        <taxon>Characoidei</taxon>
        <taxon>Acestrorhamphidae</taxon>
        <taxon>Acestrorhamphinae</taxon>
        <taxon>Astyanax</taxon>
    </lineage>
</organism>
<evidence type="ECO:0000256" key="5">
    <source>
        <dbReference type="ARBA" id="ARBA00022692"/>
    </source>
</evidence>
<dbReference type="InParanoid" id="A0A3B1IKX2"/>
<keyword evidence="11" id="KW-1015">Disulfide bond</keyword>
<evidence type="ECO:0000256" key="1">
    <source>
        <dbReference type="ARBA" id="ARBA00004323"/>
    </source>
</evidence>
<keyword evidence="8" id="KW-0333">Golgi apparatus</keyword>
<evidence type="ECO:0000256" key="16">
    <source>
        <dbReference type="ARBA" id="ARBA00041896"/>
    </source>
</evidence>
<evidence type="ECO:0000256" key="10">
    <source>
        <dbReference type="ARBA" id="ARBA00023136"/>
    </source>
</evidence>
<evidence type="ECO:0000256" key="14">
    <source>
        <dbReference type="ARBA" id="ARBA00039792"/>
    </source>
</evidence>
<evidence type="ECO:0000256" key="4">
    <source>
        <dbReference type="ARBA" id="ARBA00022679"/>
    </source>
</evidence>
<dbReference type="STRING" id="7994.ENSAMXP00000030200"/>
<protein>
    <recommendedName>
        <fullName evidence="14">Lactosylceramide alpha-2,3-sialyltransferase</fullName>
        <ecNumber evidence="13">2.4.3.9</ecNumber>
    </recommendedName>
    <alternativeName>
        <fullName evidence="15">CMP-NeuAc:lactosylceramide alpha-2,3-sialyltransferase</fullName>
    </alternativeName>
    <alternativeName>
        <fullName evidence="18">Ganglioside GM3 synthase</fullName>
    </alternativeName>
    <alternativeName>
        <fullName evidence="17">ST3Gal V</fullName>
    </alternativeName>
    <alternativeName>
        <fullName evidence="16">Sialyltransferase 9</fullName>
    </alternativeName>
</protein>
<keyword evidence="7 24" id="KW-1133">Transmembrane helix</keyword>
<keyword evidence="10 24" id="KW-0472">Membrane</keyword>
<evidence type="ECO:0000256" key="21">
    <source>
        <dbReference type="ARBA" id="ARBA00048050"/>
    </source>
</evidence>
<reference evidence="25" key="3">
    <citation type="submission" date="2025-08" db="UniProtKB">
        <authorList>
            <consortium name="Ensembl"/>
        </authorList>
    </citation>
    <scope>IDENTIFICATION</scope>
</reference>
<dbReference type="PANTHER" id="PTHR13713:SF60">
    <property type="entry name" value="LACTOSYLCERAMIDE ALPHA-2,3-SIALYLTRANSFERASE"/>
    <property type="match status" value="1"/>
</dbReference>
<dbReference type="FunFam" id="3.90.1480.20:FF:000006">
    <property type="entry name" value="ST3 beta-galactoside alpha-2,3-sialyltransferase 5"/>
    <property type="match status" value="1"/>
</dbReference>
<dbReference type="Gene3D" id="3.90.1480.20">
    <property type="entry name" value="Glycosyl transferase family 29"/>
    <property type="match status" value="1"/>
</dbReference>
<comment type="function">
    <text evidence="20">Transfers the sialyl group (N-acetyl-alpha-neuraminyl or NeuAc) from CMP-NeuAc to the non-reducing terminal galactose (Gal) of glycosphingolipids forming gangliosides (important molecules involved in the regulation of multiple cellular processes, including cell proliferation and differentiation, apoptosis, embryogenesis, development, and oncogenesis). Mainly involved in the biosynthesis of ganglioside GM3 but can also use different glycolipids as substrate acceptors such as D-galactosylceramide (GalCer), asialo-GM2 (GA2) and asialo-GM1 (GA1), although less preferentially than beta-D-Gal-(1-&gt;4)-beta-D-Glc-(1&lt;-&gt;1)-Cer (LacCer).</text>
</comment>
<dbReference type="GO" id="GO:0047291">
    <property type="term" value="F:lactosylceramide alpha-2,3-sialyltransferase activity"/>
    <property type="evidence" value="ECO:0007669"/>
    <property type="project" value="UniProtKB-EC"/>
</dbReference>
<dbReference type="GO" id="GO:0006688">
    <property type="term" value="P:glycosphingolipid biosynthetic process"/>
    <property type="evidence" value="ECO:0007669"/>
    <property type="project" value="Ensembl"/>
</dbReference>
<dbReference type="Bgee" id="ENSAMXG00000043259">
    <property type="expression patterns" value="Expressed in brain and 14 other cell types or tissues"/>
</dbReference>
<comment type="similarity">
    <text evidence="2">Belongs to the glycosyltransferase 29 family.</text>
</comment>
<dbReference type="Proteomes" id="UP000018467">
    <property type="component" value="Unassembled WGS sequence"/>
</dbReference>
<keyword evidence="12" id="KW-0325">Glycoprotein</keyword>
<evidence type="ECO:0000313" key="25">
    <source>
        <dbReference type="Ensembl" id="ENSAMXP00000030200.1"/>
    </source>
</evidence>
<evidence type="ECO:0000256" key="9">
    <source>
        <dbReference type="ARBA" id="ARBA00023098"/>
    </source>
</evidence>
<reference evidence="26" key="1">
    <citation type="submission" date="2013-03" db="EMBL/GenBank/DDBJ databases">
        <authorList>
            <person name="Jeffery W."/>
            <person name="Warren W."/>
            <person name="Wilson R.K."/>
        </authorList>
    </citation>
    <scope>NUCLEOTIDE SEQUENCE</scope>
    <source>
        <strain evidence="26">female</strain>
    </source>
</reference>
<dbReference type="InterPro" id="IPR051142">
    <property type="entry name" value="Glycosyltransferase_29"/>
</dbReference>
<evidence type="ECO:0000256" key="7">
    <source>
        <dbReference type="ARBA" id="ARBA00022989"/>
    </source>
</evidence>
<comment type="catalytic activity">
    <reaction evidence="19">
        <text>a beta-D-Gal-(1-&gt;4)-beta-D-Glc-(1&lt;-&gt;1)-Cer(d18:1(4E)) + CMP-N-acetyl-beta-neuraminate = a ganglioside GM3 (d18:1(4E)) + CMP + H(+)</text>
        <dbReference type="Rhea" id="RHEA:18417"/>
        <dbReference type="ChEBI" id="CHEBI:15378"/>
        <dbReference type="ChEBI" id="CHEBI:17950"/>
        <dbReference type="ChEBI" id="CHEBI:57812"/>
        <dbReference type="ChEBI" id="CHEBI:60065"/>
        <dbReference type="ChEBI" id="CHEBI:60377"/>
        <dbReference type="EC" id="2.4.3.9"/>
    </reaction>
    <physiologicalReaction direction="left-to-right" evidence="19">
        <dbReference type="Rhea" id="RHEA:18418"/>
    </physiologicalReaction>
</comment>
<dbReference type="Ensembl" id="ENSAMXT00000044772.1">
    <property type="protein sequence ID" value="ENSAMXP00000030200.1"/>
    <property type="gene ID" value="ENSAMXG00000043259.1"/>
</dbReference>
<comment type="catalytic activity">
    <reaction evidence="23">
        <text>ganglioside GA1 (d18:1(4E)/18:0) + CMP-N-acetyl-beta-neuraminate = ganglioside GM1 (d18:1(4E)/18:0) + CMP + H(+)</text>
        <dbReference type="Rhea" id="RHEA:41784"/>
        <dbReference type="ChEBI" id="CHEBI:15378"/>
        <dbReference type="ChEBI" id="CHEBI:57812"/>
        <dbReference type="ChEBI" id="CHEBI:60377"/>
        <dbReference type="ChEBI" id="CHEBI:73110"/>
        <dbReference type="ChEBI" id="CHEBI:78484"/>
    </reaction>
    <physiologicalReaction direction="left-to-right" evidence="23">
        <dbReference type="Rhea" id="RHEA:41785"/>
    </physiologicalReaction>
</comment>
<dbReference type="GO" id="GO:0000139">
    <property type="term" value="C:Golgi membrane"/>
    <property type="evidence" value="ECO:0007669"/>
    <property type="project" value="UniProtKB-SubCell"/>
</dbReference>
<evidence type="ECO:0000256" key="13">
    <source>
        <dbReference type="ARBA" id="ARBA00039111"/>
    </source>
</evidence>